<comment type="caution">
    <text evidence="2">The sequence shown here is derived from an EMBL/GenBank/DDBJ whole genome shotgun (WGS) entry which is preliminary data.</text>
</comment>
<dbReference type="EMBL" id="MJBS01000207">
    <property type="protein sequence ID" value="OHE91009.1"/>
    <property type="molecule type" value="Genomic_DNA"/>
</dbReference>
<evidence type="ECO:0008006" key="4">
    <source>
        <dbReference type="Google" id="ProtNLM"/>
    </source>
</evidence>
<dbReference type="Proteomes" id="UP000176998">
    <property type="component" value="Unassembled WGS sequence"/>
</dbReference>
<keyword evidence="1" id="KW-0732">Signal</keyword>
<dbReference type="RefSeq" id="XP_022468183.1">
    <property type="nucleotide sequence ID" value="XM_022625306.1"/>
</dbReference>
<feature type="signal peptide" evidence="1">
    <location>
        <begin position="1"/>
        <end position="18"/>
    </location>
</feature>
<reference evidence="2 3" key="1">
    <citation type="submission" date="2016-09" db="EMBL/GenBank/DDBJ databases">
        <authorList>
            <person name="Capua I."/>
            <person name="De Benedictis P."/>
            <person name="Joannis T."/>
            <person name="Lombin L.H."/>
            <person name="Cattoli G."/>
        </authorList>
    </citation>
    <scope>NUCLEOTIDE SEQUENCE [LARGE SCALE GENOMIC DNA]</scope>
    <source>
        <strain evidence="2 3">IMI 309357</strain>
    </source>
</reference>
<proteinExistence type="predicted"/>
<evidence type="ECO:0000313" key="3">
    <source>
        <dbReference type="Proteomes" id="UP000176998"/>
    </source>
</evidence>
<protein>
    <recommendedName>
        <fullName evidence="4">Secreted protein</fullName>
    </recommendedName>
</protein>
<keyword evidence="3" id="KW-1185">Reference proteome</keyword>
<dbReference type="AlphaFoldDB" id="A0A1G4APB2"/>
<accession>A0A1G4APB2</accession>
<feature type="chain" id="PRO_5009601950" description="Secreted protein" evidence="1">
    <location>
        <begin position="19"/>
        <end position="177"/>
    </location>
</feature>
<gene>
    <name evidence="2" type="ORF">CORC01_13690</name>
</gene>
<sequence length="177" mass="19278">MVCCAALASGSVFPLALALALGTQLALRVCQTPRQDSGRRNYGIVNKRAIQTLIPTLQAHFCAARLVPSVGKEENEKNGISVIRFETEIPQRPVPRNENGRFQQVKKLHVLKARGYLLFVVFFGECLPIQLITIVGSTQQVPSGGTPHKVAALIISVVDCVVQTRISGYFCLVHGKV</sequence>
<evidence type="ECO:0000256" key="1">
    <source>
        <dbReference type="SAM" id="SignalP"/>
    </source>
</evidence>
<organism evidence="2 3">
    <name type="scientific">Colletotrichum orchidophilum</name>
    <dbReference type="NCBI Taxonomy" id="1209926"/>
    <lineage>
        <taxon>Eukaryota</taxon>
        <taxon>Fungi</taxon>
        <taxon>Dikarya</taxon>
        <taxon>Ascomycota</taxon>
        <taxon>Pezizomycotina</taxon>
        <taxon>Sordariomycetes</taxon>
        <taxon>Hypocreomycetidae</taxon>
        <taxon>Glomerellales</taxon>
        <taxon>Glomerellaceae</taxon>
        <taxon>Colletotrichum</taxon>
    </lineage>
</organism>
<name>A0A1G4APB2_9PEZI</name>
<dbReference type="GeneID" id="34566816"/>
<evidence type="ECO:0000313" key="2">
    <source>
        <dbReference type="EMBL" id="OHE91009.1"/>
    </source>
</evidence>